<name>A0A4R5W3V4_9BURK</name>
<comment type="similarity">
    <text evidence="2">Belongs to the DoxX family.</text>
</comment>
<keyword evidence="6 7" id="KW-0472">Membrane</keyword>
<dbReference type="Pfam" id="PF07681">
    <property type="entry name" value="DoxX"/>
    <property type="match status" value="1"/>
</dbReference>
<evidence type="ECO:0000313" key="8">
    <source>
        <dbReference type="EMBL" id="TDK67015.1"/>
    </source>
</evidence>
<sequence>MKNLLTLHQFSTRFDEAISAWGGALLLLVLRVYVGWQFLHSGLIKLQNWPGTLELFHTEYHVPLLPPDLAAYMGAGGELFLPCLLFVGLFSRPAALGLLGVNAMAVISYPQLFEFECPAAINDHFYWTILLLVVVVFGAGRFSVDALLGKLAPKTTA</sequence>
<dbReference type="PANTHER" id="PTHR33452:SF1">
    <property type="entry name" value="INNER MEMBRANE PROTEIN YPHA-RELATED"/>
    <property type="match status" value="1"/>
</dbReference>
<evidence type="ECO:0000256" key="4">
    <source>
        <dbReference type="ARBA" id="ARBA00022692"/>
    </source>
</evidence>
<dbReference type="PANTHER" id="PTHR33452">
    <property type="entry name" value="OXIDOREDUCTASE CATD-RELATED"/>
    <property type="match status" value="1"/>
</dbReference>
<feature type="transmembrane region" description="Helical" evidence="7">
    <location>
        <begin position="20"/>
        <end position="39"/>
    </location>
</feature>
<dbReference type="InterPro" id="IPR051907">
    <property type="entry name" value="DoxX-like_oxidoreductase"/>
</dbReference>
<comment type="subcellular location">
    <subcellularLocation>
        <location evidence="1">Cell membrane</location>
        <topology evidence="1">Multi-pass membrane protein</topology>
    </subcellularLocation>
</comment>
<proteinExistence type="inferred from homology"/>
<evidence type="ECO:0000256" key="6">
    <source>
        <dbReference type="ARBA" id="ARBA00023136"/>
    </source>
</evidence>
<keyword evidence="3" id="KW-1003">Cell membrane</keyword>
<evidence type="ECO:0000256" key="5">
    <source>
        <dbReference type="ARBA" id="ARBA00022989"/>
    </source>
</evidence>
<keyword evidence="4 7" id="KW-0812">Transmembrane</keyword>
<dbReference type="GO" id="GO:0005886">
    <property type="term" value="C:plasma membrane"/>
    <property type="evidence" value="ECO:0007669"/>
    <property type="project" value="UniProtKB-SubCell"/>
</dbReference>
<protein>
    <submittedName>
        <fullName evidence="8">DoxX family protein</fullName>
    </submittedName>
</protein>
<comment type="caution">
    <text evidence="8">The sequence shown here is derived from an EMBL/GenBank/DDBJ whole genome shotgun (WGS) entry which is preliminary data.</text>
</comment>
<dbReference type="EMBL" id="SMYL01000002">
    <property type="protein sequence ID" value="TDK67015.1"/>
    <property type="molecule type" value="Genomic_DNA"/>
</dbReference>
<evidence type="ECO:0000256" key="7">
    <source>
        <dbReference type="SAM" id="Phobius"/>
    </source>
</evidence>
<dbReference type="OrthoDB" id="121744at2"/>
<dbReference type="RefSeq" id="WP_133325841.1">
    <property type="nucleotide sequence ID" value="NZ_SMYL01000002.1"/>
</dbReference>
<evidence type="ECO:0000256" key="1">
    <source>
        <dbReference type="ARBA" id="ARBA00004651"/>
    </source>
</evidence>
<feature type="transmembrane region" description="Helical" evidence="7">
    <location>
        <begin position="94"/>
        <end position="113"/>
    </location>
</feature>
<reference evidence="8 9" key="1">
    <citation type="submission" date="2019-03" db="EMBL/GenBank/DDBJ databases">
        <title>Sapientia aquatica gen. nov., sp. nov., isolated from a crater lake.</title>
        <authorList>
            <person name="Felfoldi T."/>
            <person name="Szabo A."/>
            <person name="Toth E."/>
            <person name="Schumann P."/>
            <person name="Keki Z."/>
            <person name="Marialigeti K."/>
            <person name="Mathe I."/>
        </authorList>
    </citation>
    <scope>NUCLEOTIDE SEQUENCE [LARGE SCALE GENOMIC DNA]</scope>
    <source>
        <strain evidence="8 9">SA-152</strain>
    </source>
</reference>
<feature type="transmembrane region" description="Helical" evidence="7">
    <location>
        <begin position="125"/>
        <end position="144"/>
    </location>
</feature>
<evidence type="ECO:0000313" key="9">
    <source>
        <dbReference type="Proteomes" id="UP000294829"/>
    </source>
</evidence>
<keyword evidence="9" id="KW-1185">Reference proteome</keyword>
<dbReference type="Proteomes" id="UP000294829">
    <property type="component" value="Unassembled WGS sequence"/>
</dbReference>
<evidence type="ECO:0000256" key="2">
    <source>
        <dbReference type="ARBA" id="ARBA00006679"/>
    </source>
</evidence>
<keyword evidence="5 7" id="KW-1133">Transmembrane helix</keyword>
<dbReference type="AlphaFoldDB" id="A0A4R5W3V4"/>
<gene>
    <name evidence="8" type="ORF">E2I14_04350</name>
</gene>
<accession>A0A4R5W3V4</accession>
<organism evidence="8 9">
    <name type="scientific">Sapientia aquatica</name>
    <dbReference type="NCBI Taxonomy" id="1549640"/>
    <lineage>
        <taxon>Bacteria</taxon>
        <taxon>Pseudomonadati</taxon>
        <taxon>Pseudomonadota</taxon>
        <taxon>Betaproteobacteria</taxon>
        <taxon>Burkholderiales</taxon>
        <taxon>Oxalobacteraceae</taxon>
        <taxon>Sapientia</taxon>
    </lineage>
</organism>
<dbReference type="InterPro" id="IPR032808">
    <property type="entry name" value="DoxX"/>
</dbReference>
<feature type="transmembrane region" description="Helical" evidence="7">
    <location>
        <begin position="69"/>
        <end position="87"/>
    </location>
</feature>
<evidence type="ECO:0000256" key="3">
    <source>
        <dbReference type="ARBA" id="ARBA00022475"/>
    </source>
</evidence>